<feature type="region of interest" description="Disordered" evidence="1">
    <location>
        <begin position="10"/>
        <end position="53"/>
    </location>
</feature>
<organism evidence="2 3">
    <name type="scientific">Streptomyces flavotricini</name>
    <dbReference type="NCBI Taxonomy" id="66888"/>
    <lineage>
        <taxon>Bacteria</taxon>
        <taxon>Bacillati</taxon>
        <taxon>Actinomycetota</taxon>
        <taxon>Actinomycetes</taxon>
        <taxon>Kitasatosporales</taxon>
        <taxon>Streptomycetaceae</taxon>
        <taxon>Streptomyces</taxon>
    </lineage>
</organism>
<dbReference type="RefSeq" id="WP_229334463.1">
    <property type="nucleotide sequence ID" value="NZ_JAINUL010000001.1"/>
</dbReference>
<dbReference type="EMBL" id="JAINUL010000001">
    <property type="protein sequence ID" value="MCC0093844.1"/>
    <property type="molecule type" value="Genomic_DNA"/>
</dbReference>
<feature type="compositionally biased region" description="Low complexity" evidence="1">
    <location>
        <begin position="18"/>
        <end position="41"/>
    </location>
</feature>
<sequence length="95" mass="9425">MSGIIVVHELGTPATSRAAAGGPDPGAGAAVRQVHAAPAAPGTASDPGPRTLCGRDTFAMRAAVWTPSGEPGSPWYPPEEEGLVCPSCDAAMDDG</sequence>
<evidence type="ECO:0000313" key="3">
    <source>
        <dbReference type="Proteomes" id="UP001520654"/>
    </source>
</evidence>
<comment type="caution">
    <text evidence="2">The sequence shown here is derived from an EMBL/GenBank/DDBJ whole genome shotgun (WGS) entry which is preliminary data.</text>
</comment>
<protein>
    <submittedName>
        <fullName evidence="2">Uncharacterized protein</fullName>
    </submittedName>
</protein>
<accession>A0ABS8DYY6</accession>
<evidence type="ECO:0000313" key="2">
    <source>
        <dbReference type="EMBL" id="MCC0093844.1"/>
    </source>
</evidence>
<evidence type="ECO:0000256" key="1">
    <source>
        <dbReference type="SAM" id="MobiDB-lite"/>
    </source>
</evidence>
<name>A0ABS8DYY6_9ACTN</name>
<gene>
    <name evidence="2" type="ORF">K7B10_03380</name>
</gene>
<dbReference type="Proteomes" id="UP001520654">
    <property type="component" value="Unassembled WGS sequence"/>
</dbReference>
<reference evidence="2 3" key="1">
    <citation type="submission" date="2021-08" db="EMBL/GenBank/DDBJ databases">
        <title>Genomic Architecture of Streptomyces flavotricini NGL1 and Streptomyces erythrochromogenes HMS4 With Differential Plant Beneficial attributes and laccase production capabilities.</title>
        <authorList>
            <person name="Salwan R."/>
            <person name="Kaur R."/>
            <person name="Sharma V."/>
        </authorList>
    </citation>
    <scope>NUCLEOTIDE SEQUENCE [LARGE SCALE GENOMIC DNA]</scope>
    <source>
        <strain evidence="2 3">NGL1</strain>
    </source>
</reference>
<keyword evidence="3" id="KW-1185">Reference proteome</keyword>
<proteinExistence type="predicted"/>